<evidence type="ECO:0000256" key="3">
    <source>
        <dbReference type="ARBA" id="ARBA00022771"/>
    </source>
</evidence>
<name>A0A9P6FC31_9FUNG</name>
<feature type="domain" description="C2H2-type" evidence="10">
    <location>
        <begin position="209"/>
        <end position="238"/>
    </location>
</feature>
<feature type="compositionally biased region" description="Polar residues" evidence="9">
    <location>
        <begin position="16"/>
        <end position="35"/>
    </location>
</feature>
<feature type="region of interest" description="Disordered" evidence="9">
    <location>
        <begin position="71"/>
        <end position="94"/>
    </location>
</feature>
<evidence type="ECO:0000313" key="12">
    <source>
        <dbReference type="Proteomes" id="UP000723463"/>
    </source>
</evidence>
<feature type="domain" description="C2H2-type" evidence="10">
    <location>
        <begin position="275"/>
        <end position="308"/>
    </location>
</feature>
<evidence type="ECO:0000259" key="10">
    <source>
        <dbReference type="PROSITE" id="PS50157"/>
    </source>
</evidence>
<keyword evidence="2" id="KW-0479">Metal-binding</keyword>
<dbReference type="Proteomes" id="UP000723463">
    <property type="component" value="Unassembled WGS sequence"/>
</dbReference>
<evidence type="ECO:0000256" key="4">
    <source>
        <dbReference type="ARBA" id="ARBA00022833"/>
    </source>
</evidence>
<feature type="region of interest" description="Disordered" evidence="9">
    <location>
        <begin position="178"/>
        <end position="213"/>
    </location>
</feature>
<feature type="domain" description="C2H2-type" evidence="10">
    <location>
        <begin position="515"/>
        <end position="539"/>
    </location>
</feature>
<keyword evidence="3 8" id="KW-0863">Zinc-finger</keyword>
<dbReference type="GO" id="GO:0008270">
    <property type="term" value="F:zinc ion binding"/>
    <property type="evidence" value="ECO:0007669"/>
    <property type="project" value="UniProtKB-KW"/>
</dbReference>
<evidence type="ECO:0000313" key="11">
    <source>
        <dbReference type="EMBL" id="KAF9546839.1"/>
    </source>
</evidence>
<dbReference type="GO" id="GO:0006357">
    <property type="term" value="P:regulation of transcription by RNA polymerase II"/>
    <property type="evidence" value="ECO:0007669"/>
    <property type="project" value="TreeGrafter"/>
</dbReference>
<feature type="domain" description="C2H2-type" evidence="10">
    <location>
        <begin position="374"/>
        <end position="404"/>
    </location>
</feature>
<feature type="region of interest" description="Disordered" evidence="9">
    <location>
        <begin position="16"/>
        <end position="54"/>
    </location>
</feature>
<accession>A0A9P6FC31</accession>
<proteinExistence type="predicted"/>
<reference evidence="11" key="1">
    <citation type="journal article" date="2020" name="Fungal Divers.">
        <title>Resolving the Mortierellaceae phylogeny through synthesis of multi-gene phylogenetics and phylogenomics.</title>
        <authorList>
            <person name="Vandepol N."/>
            <person name="Liber J."/>
            <person name="Desiro A."/>
            <person name="Na H."/>
            <person name="Kennedy M."/>
            <person name="Barry K."/>
            <person name="Grigoriev I.V."/>
            <person name="Miller A.N."/>
            <person name="O'Donnell K."/>
            <person name="Stajich J.E."/>
            <person name="Bonito G."/>
        </authorList>
    </citation>
    <scope>NUCLEOTIDE SEQUENCE</scope>
    <source>
        <strain evidence="11">NRRL 2591</strain>
    </source>
</reference>
<evidence type="ECO:0000256" key="5">
    <source>
        <dbReference type="ARBA" id="ARBA00023015"/>
    </source>
</evidence>
<comment type="caution">
    <text evidence="11">The sequence shown here is derived from an EMBL/GenBank/DDBJ whole genome shotgun (WGS) entry which is preliminary data.</text>
</comment>
<protein>
    <recommendedName>
        <fullName evidence="10">C2H2-type domain-containing protein</fullName>
    </recommendedName>
</protein>
<keyword evidence="5" id="KW-0805">Transcription regulation</keyword>
<evidence type="ECO:0000256" key="6">
    <source>
        <dbReference type="ARBA" id="ARBA00023163"/>
    </source>
</evidence>
<dbReference type="PANTHER" id="PTHR46179:SF13">
    <property type="entry name" value="C2H2-TYPE DOMAIN-CONTAINING PROTEIN"/>
    <property type="match status" value="1"/>
</dbReference>
<keyword evidence="4" id="KW-0862">Zinc</keyword>
<dbReference type="SMART" id="SM00355">
    <property type="entry name" value="ZnF_C2H2"/>
    <property type="match status" value="9"/>
</dbReference>
<sequence>MALSFSKENSVLSFTKGSATAEAQQQLLPSQAHSQTPTAAAAPAPAPPAREPRDSIQLPFRDFTQSYTATTTTTPAQGQQQAQVHGLIRSPSDYTHDRKRVKQGMRYSCLVPGCRIQFQNKNQLDSHIWVCREVNKNKIATGEIPDVVMTVAGSVKAKKEEEEDDVMIFHNDSINRARSSNKAKSTGRLGGASSDEGESGAGSGETRAYPCSEPDCTSSYTSLESLARHRTRHTSITTGGKLPCTWSGCDKILATTKSLKDHLQIHAERDAGIQLECPVPGCGKIFGTRRCLRAHELRCKQVKSGERLPCPIEGCKATFGSTDYVRRHVLDHEKGLIGVEFRCDYPDCKSILANPLTLQRHKQLHEEQALGFEWKCLVDGCGKVYSGSKQLTDHQSRIHKDLSPLYQFACPYNQCREMFDCQRSAYKHGCLNERLQSQPPSSSFNAPVATTVSASVPSAPSVSSPPPSSLFPVKVQSSRPKIPCTMEGCMCELSDQEELDSHLWMHNTLKTRPPYPCFEEGCSMVFDNKQDILSHTLTH</sequence>
<dbReference type="PROSITE" id="PS50157">
    <property type="entry name" value="ZINC_FINGER_C2H2_2"/>
    <property type="match status" value="5"/>
</dbReference>
<evidence type="ECO:0000256" key="2">
    <source>
        <dbReference type="ARBA" id="ARBA00022723"/>
    </source>
</evidence>
<evidence type="ECO:0000256" key="1">
    <source>
        <dbReference type="ARBA" id="ARBA00004123"/>
    </source>
</evidence>
<dbReference type="GO" id="GO:0005634">
    <property type="term" value="C:nucleus"/>
    <property type="evidence" value="ECO:0007669"/>
    <property type="project" value="UniProtKB-SubCell"/>
</dbReference>
<dbReference type="InterPro" id="IPR051061">
    <property type="entry name" value="Zinc_finger_trans_reg"/>
</dbReference>
<comment type="subcellular location">
    <subcellularLocation>
        <location evidence="1">Nucleus</location>
    </subcellularLocation>
</comment>
<gene>
    <name evidence="11" type="ORF">EC957_009290</name>
</gene>
<feature type="compositionally biased region" description="Low complexity" evidence="9">
    <location>
        <begin position="71"/>
        <end position="83"/>
    </location>
</feature>
<keyword evidence="6" id="KW-0804">Transcription</keyword>
<keyword evidence="12" id="KW-1185">Reference proteome</keyword>
<feature type="domain" description="C2H2-type" evidence="10">
    <location>
        <begin position="242"/>
        <end position="271"/>
    </location>
</feature>
<evidence type="ECO:0000256" key="9">
    <source>
        <dbReference type="SAM" id="MobiDB-lite"/>
    </source>
</evidence>
<dbReference type="PROSITE" id="PS00028">
    <property type="entry name" value="ZINC_FINGER_C2H2_1"/>
    <property type="match status" value="7"/>
</dbReference>
<organism evidence="11 12">
    <name type="scientific">Mortierella hygrophila</name>
    <dbReference type="NCBI Taxonomy" id="979708"/>
    <lineage>
        <taxon>Eukaryota</taxon>
        <taxon>Fungi</taxon>
        <taxon>Fungi incertae sedis</taxon>
        <taxon>Mucoromycota</taxon>
        <taxon>Mortierellomycotina</taxon>
        <taxon>Mortierellomycetes</taxon>
        <taxon>Mortierellales</taxon>
        <taxon>Mortierellaceae</taxon>
        <taxon>Mortierella</taxon>
    </lineage>
</organism>
<feature type="region of interest" description="Disordered" evidence="9">
    <location>
        <begin position="455"/>
        <end position="474"/>
    </location>
</feature>
<dbReference type="InterPro" id="IPR013087">
    <property type="entry name" value="Znf_C2H2_type"/>
</dbReference>
<keyword evidence="7" id="KW-0539">Nucleus</keyword>
<evidence type="ECO:0000256" key="7">
    <source>
        <dbReference type="ARBA" id="ARBA00023242"/>
    </source>
</evidence>
<dbReference type="PANTHER" id="PTHR46179">
    <property type="entry name" value="ZINC FINGER PROTEIN"/>
    <property type="match status" value="1"/>
</dbReference>
<dbReference type="EMBL" id="JAAAXW010000050">
    <property type="protein sequence ID" value="KAF9546839.1"/>
    <property type="molecule type" value="Genomic_DNA"/>
</dbReference>
<evidence type="ECO:0000256" key="8">
    <source>
        <dbReference type="PROSITE-ProRule" id="PRU00042"/>
    </source>
</evidence>
<dbReference type="AlphaFoldDB" id="A0A9P6FC31"/>
<dbReference type="Gene3D" id="3.30.160.60">
    <property type="entry name" value="Classic Zinc Finger"/>
    <property type="match status" value="3"/>
</dbReference>